<dbReference type="AlphaFoldDB" id="A0A7G9B669"/>
<organism evidence="1 2">
    <name type="scientific">Oscillibacter hominis</name>
    <dbReference type="NCBI Taxonomy" id="2763056"/>
    <lineage>
        <taxon>Bacteria</taxon>
        <taxon>Bacillati</taxon>
        <taxon>Bacillota</taxon>
        <taxon>Clostridia</taxon>
        <taxon>Eubacteriales</taxon>
        <taxon>Oscillospiraceae</taxon>
        <taxon>Oscillibacter</taxon>
    </lineage>
</organism>
<dbReference type="EMBL" id="CP060490">
    <property type="protein sequence ID" value="QNL45050.1"/>
    <property type="molecule type" value="Genomic_DNA"/>
</dbReference>
<dbReference type="KEGG" id="ohi:H8790_03150"/>
<accession>A0A7G9B669</accession>
<dbReference type="RefSeq" id="WP_187333569.1">
    <property type="nucleotide sequence ID" value="NZ_CP060490.1"/>
</dbReference>
<sequence>MDYTYFVRNLHLIADINLRKRIPIEAPSKPTKTIEGITSPAAAIFSVIEWPDTTGINKYGMLIVGAIHIEANNRSVKSPYSKDNIINPKGT</sequence>
<evidence type="ECO:0000313" key="1">
    <source>
        <dbReference type="EMBL" id="QNL45050.1"/>
    </source>
</evidence>
<evidence type="ECO:0000313" key="2">
    <source>
        <dbReference type="Proteomes" id="UP000515960"/>
    </source>
</evidence>
<protein>
    <submittedName>
        <fullName evidence="1">Uncharacterized protein</fullName>
    </submittedName>
</protein>
<proteinExistence type="predicted"/>
<reference evidence="1 2" key="1">
    <citation type="submission" date="2020-08" db="EMBL/GenBank/DDBJ databases">
        <authorList>
            <person name="Liu C."/>
            <person name="Sun Q."/>
        </authorList>
    </citation>
    <scope>NUCLEOTIDE SEQUENCE [LARGE SCALE GENOMIC DNA]</scope>
    <source>
        <strain evidence="1 2">NSJ-62</strain>
    </source>
</reference>
<gene>
    <name evidence="1" type="ORF">H8790_03150</name>
</gene>
<name>A0A7G9B669_9FIRM</name>
<keyword evidence="2" id="KW-1185">Reference proteome</keyword>
<dbReference type="Proteomes" id="UP000515960">
    <property type="component" value="Chromosome"/>
</dbReference>